<gene>
    <name evidence="1" type="ORF">GMBLW1_44350</name>
</gene>
<dbReference type="KEGG" id="tim:GMBLW1_44350"/>
<evidence type="ECO:0000313" key="2">
    <source>
        <dbReference type="Proteomes" id="UP000464378"/>
    </source>
</evidence>
<accession>A0A6C2YSQ6</accession>
<dbReference type="EMBL" id="LR586016">
    <property type="protein sequence ID" value="VIP04758.1"/>
    <property type="molecule type" value="Genomic_DNA"/>
</dbReference>
<proteinExistence type="predicted"/>
<reference evidence="1" key="1">
    <citation type="submission" date="2019-04" db="EMBL/GenBank/DDBJ databases">
        <authorList>
            <consortium name="Science for Life Laboratories"/>
        </authorList>
    </citation>
    <scope>NUCLEOTIDE SEQUENCE</scope>
    <source>
        <strain evidence="1">MBLW1</strain>
    </source>
</reference>
<keyword evidence="2" id="KW-1185">Reference proteome</keyword>
<dbReference type="AlphaFoldDB" id="A0A6C2YSQ6"/>
<dbReference type="Proteomes" id="UP000464378">
    <property type="component" value="Chromosome"/>
</dbReference>
<sequence length="112" mass="12856">MKTASETLDLLDYLINAYVIGGASAGTPEATESVLRNLDLVREAILMDLSMEDWRLPVYSGFLFRNDCGSISFCARQRFLAGNTPIADEVLLTKLREFWLKYFEFERRPKRP</sequence>
<evidence type="ECO:0000313" key="1">
    <source>
        <dbReference type="EMBL" id="VIP04758.1"/>
    </source>
</evidence>
<dbReference type="EMBL" id="LR593887">
    <property type="protein sequence ID" value="VTS06875.1"/>
    <property type="molecule type" value="Genomic_DNA"/>
</dbReference>
<name>A0A6C2YSQ6_9BACT</name>
<organism evidence="1">
    <name type="scientific">Tuwongella immobilis</name>
    <dbReference type="NCBI Taxonomy" id="692036"/>
    <lineage>
        <taxon>Bacteria</taxon>
        <taxon>Pseudomonadati</taxon>
        <taxon>Planctomycetota</taxon>
        <taxon>Planctomycetia</taxon>
        <taxon>Gemmatales</taxon>
        <taxon>Gemmataceae</taxon>
        <taxon>Tuwongella</taxon>
    </lineage>
</organism>
<dbReference type="InParanoid" id="A0A6C2YSQ6"/>
<dbReference type="RefSeq" id="WP_162659794.1">
    <property type="nucleotide sequence ID" value="NZ_LR593887.1"/>
</dbReference>
<protein>
    <submittedName>
        <fullName evidence="1">Uncharacterized protein</fullName>
    </submittedName>
</protein>